<dbReference type="InterPro" id="IPR042100">
    <property type="entry name" value="Bug_dom1"/>
</dbReference>
<dbReference type="PANTHER" id="PTHR42928:SF3">
    <property type="entry name" value="UPF0065 PROTEIN YFLP"/>
    <property type="match status" value="1"/>
</dbReference>
<keyword evidence="2" id="KW-0732">Signal</keyword>
<name>A0A853IXD1_9BURK</name>
<feature type="signal peptide" evidence="2">
    <location>
        <begin position="1"/>
        <end position="24"/>
    </location>
</feature>
<comment type="caution">
    <text evidence="3">The sequence shown here is derived from an EMBL/GenBank/DDBJ whole genome shotgun (WGS) entry which is preliminary data.</text>
</comment>
<organism evidence="3 4">
    <name type="scientific">Ottowia beijingensis</name>
    <dbReference type="NCBI Taxonomy" id="1207057"/>
    <lineage>
        <taxon>Bacteria</taxon>
        <taxon>Pseudomonadati</taxon>
        <taxon>Pseudomonadota</taxon>
        <taxon>Betaproteobacteria</taxon>
        <taxon>Burkholderiales</taxon>
        <taxon>Comamonadaceae</taxon>
        <taxon>Ottowia</taxon>
    </lineage>
</organism>
<dbReference type="Proteomes" id="UP000589716">
    <property type="component" value="Unassembled WGS sequence"/>
</dbReference>
<feature type="chain" id="PRO_5032647731" evidence="2">
    <location>
        <begin position="25"/>
        <end position="323"/>
    </location>
</feature>
<comment type="similarity">
    <text evidence="1">Belongs to the UPF0065 (bug) family.</text>
</comment>
<reference evidence="3 4" key="1">
    <citation type="submission" date="2020-07" db="EMBL/GenBank/DDBJ databases">
        <authorList>
            <person name="Maaloum M."/>
        </authorList>
    </citation>
    <scope>NUCLEOTIDE SEQUENCE [LARGE SCALE GENOMIC DNA]</scope>
    <source>
        <strain evidence="3 4">GCS-AN-3</strain>
    </source>
</reference>
<dbReference type="CDD" id="cd07012">
    <property type="entry name" value="PBP2_Bug_TTT"/>
    <property type="match status" value="1"/>
</dbReference>
<dbReference type="AlphaFoldDB" id="A0A853IXD1"/>
<dbReference type="InterPro" id="IPR005064">
    <property type="entry name" value="BUG"/>
</dbReference>
<evidence type="ECO:0000313" key="4">
    <source>
        <dbReference type="Proteomes" id="UP000589716"/>
    </source>
</evidence>
<dbReference type="Gene3D" id="3.40.190.10">
    <property type="entry name" value="Periplasmic binding protein-like II"/>
    <property type="match status" value="1"/>
</dbReference>
<dbReference type="SUPFAM" id="SSF53850">
    <property type="entry name" value="Periplasmic binding protein-like II"/>
    <property type="match status" value="1"/>
</dbReference>
<dbReference type="RefSeq" id="WP_180550937.1">
    <property type="nucleotide sequence ID" value="NZ_DAIPTI010000056.1"/>
</dbReference>
<keyword evidence="4" id="KW-1185">Reference proteome</keyword>
<protein>
    <submittedName>
        <fullName evidence="3">Tripartite tricarboxylate transporter substrate binding protein</fullName>
    </submittedName>
</protein>
<accession>A0A853IXD1</accession>
<sequence length="323" mass="33330">MRRDTFLKTLAALAATGALPVAWAQPGANLKMLIPANPGGGWDTTGRALGKAMLDAKQAATVTYDNKGGAAGALGLAPFLAGAKGDGHQMMVMGAVMLGGLITSRSPLNLMQATPLARLTTEYNVFVLPANSPHKTMADVIAQLKKDPGSVKWGGGSRGSTEHIAAAMIAREAGVDPAKINYVAFRGGGEATAAILGGNVTVGGSGYSEFAEYIATGKMKPIAVTSAQRLASIKDVPTLKEQGINVEIGNWRGVFGGPGITPAQRKTLIDAIVATTQSASWQEALKKNDWTSAVLTGDAFSKFVDDEFASLRAIMAKSGMIAG</sequence>
<dbReference type="Pfam" id="PF03401">
    <property type="entry name" value="TctC"/>
    <property type="match status" value="1"/>
</dbReference>
<evidence type="ECO:0000256" key="1">
    <source>
        <dbReference type="ARBA" id="ARBA00006987"/>
    </source>
</evidence>
<dbReference type="PANTHER" id="PTHR42928">
    <property type="entry name" value="TRICARBOXYLATE-BINDING PROTEIN"/>
    <property type="match status" value="1"/>
</dbReference>
<proteinExistence type="inferred from homology"/>
<dbReference type="PIRSF" id="PIRSF017082">
    <property type="entry name" value="YflP"/>
    <property type="match status" value="1"/>
</dbReference>
<evidence type="ECO:0000256" key="2">
    <source>
        <dbReference type="SAM" id="SignalP"/>
    </source>
</evidence>
<gene>
    <name evidence="3" type="ORF">H0I39_14135</name>
</gene>
<dbReference type="EMBL" id="JACCKX010000001">
    <property type="protein sequence ID" value="NZA02617.1"/>
    <property type="molecule type" value="Genomic_DNA"/>
</dbReference>
<dbReference type="Gene3D" id="3.40.190.150">
    <property type="entry name" value="Bordetella uptake gene, domain 1"/>
    <property type="match status" value="1"/>
</dbReference>
<evidence type="ECO:0000313" key="3">
    <source>
        <dbReference type="EMBL" id="NZA02617.1"/>
    </source>
</evidence>